<dbReference type="OrthoDB" id="779250at2759"/>
<protein>
    <submittedName>
        <fullName evidence="2">Uncharacterized protein</fullName>
    </submittedName>
</protein>
<dbReference type="STRING" id="3469.A0A4Y7KIL8"/>
<sequence>MQSRIVASLKSAPISKWVSFDPLLQQNRVIISSWVGPNCYSTSTHQTADTAVHSEDPTGDDADEAAKYEAAKENQQLGPARNDLSDLKVDPADAIKPGKGSARLESSGVNQPLDPLKQQKRHYSNSSNSQQMQTGGGKSSPLPPSLDEVTCVGGMDGSPWPDDEDSMEDNKEYYKHHKPSPLSKVEASDSRKPVTQATDGGASESLYTREGDKTFSEEQRDTAEEALLRASRIWKESAMRDDPDSPQARALRRAIKEQRGKVRILSGTERDSFVPIPSVNSVKSFSGLQGLY</sequence>
<organism evidence="2 3">
    <name type="scientific">Papaver somniferum</name>
    <name type="common">Opium poppy</name>
    <dbReference type="NCBI Taxonomy" id="3469"/>
    <lineage>
        <taxon>Eukaryota</taxon>
        <taxon>Viridiplantae</taxon>
        <taxon>Streptophyta</taxon>
        <taxon>Embryophyta</taxon>
        <taxon>Tracheophyta</taxon>
        <taxon>Spermatophyta</taxon>
        <taxon>Magnoliopsida</taxon>
        <taxon>Ranunculales</taxon>
        <taxon>Papaveraceae</taxon>
        <taxon>Papaveroideae</taxon>
        <taxon>Papaver</taxon>
    </lineage>
</organism>
<dbReference type="Proteomes" id="UP000316621">
    <property type="component" value="Chromosome 8"/>
</dbReference>
<reference evidence="2 3" key="1">
    <citation type="journal article" date="2018" name="Science">
        <title>The opium poppy genome and morphinan production.</title>
        <authorList>
            <person name="Guo L."/>
            <person name="Winzer T."/>
            <person name="Yang X."/>
            <person name="Li Y."/>
            <person name="Ning Z."/>
            <person name="He Z."/>
            <person name="Teodor R."/>
            <person name="Lu Y."/>
            <person name="Bowser T.A."/>
            <person name="Graham I.A."/>
            <person name="Ye K."/>
        </authorList>
    </citation>
    <scope>NUCLEOTIDE SEQUENCE [LARGE SCALE GENOMIC DNA]</scope>
    <source>
        <strain evidence="3">cv. HN1</strain>
        <tissue evidence="2">Leaves</tissue>
    </source>
</reference>
<gene>
    <name evidence="2" type="ORF">C5167_048675</name>
</gene>
<accession>A0A4Y7KIL8</accession>
<feature type="compositionally biased region" description="Polar residues" evidence="1">
    <location>
        <begin position="124"/>
        <end position="133"/>
    </location>
</feature>
<dbReference type="PANTHER" id="PTHR35985">
    <property type="entry name" value="OS07G0675200 PROTEIN"/>
    <property type="match status" value="1"/>
</dbReference>
<evidence type="ECO:0000256" key="1">
    <source>
        <dbReference type="SAM" id="MobiDB-lite"/>
    </source>
</evidence>
<evidence type="ECO:0000313" key="2">
    <source>
        <dbReference type="EMBL" id="RZC73194.1"/>
    </source>
</evidence>
<dbReference type="AlphaFoldDB" id="A0A4Y7KIL8"/>
<dbReference type="PANTHER" id="PTHR35985:SF1">
    <property type="entry name" value="OS07G0675200 PROTEIN"/>
    <property type="match status" value="1"/>
</dbReference>
<feature type="compositionally biased region" description="Basic and acidic residues" evidence="1">
    <location>
        <begin position="207"/>
        <end position="220"/>
    </location>
</feature>
<feature type="region of interest" description="Disordered" evidence="1">
    <location>
        <begin position="45"/>
        <end position="220"/>
    </location>
</feature>
<dbReference type="Gramene" id="RZC73194">
    <property type="protein sequence ID" value="RZC73194"/>
    <property type="gene ID" value="C5167_048675"/>
</dbReference>
<keyword evidence="3" id="KW-1185">Reference proteome</keyword>
<evidence type="ECO:0000313" key="3">
    <source>
        <dbReference type="Proteomes" id="UP000316621"/>
    </source>
</evidence>
<feature type="compositionally biased region" description="Basic and acidic residues" evidence="1">
    <location>
        <begin position="83"/>
        <end position="93"/>
    </location>
</feature>
<proteinExistence type="predicted"/>
<name>A0A4Y7KIL8_PAPSO</name>
<dbReference type="EMBL" id="CM010722">
    <property type="protein sequence ID" value="RZC73194.1"/>
    <property type="molecule type" value="Genomic_DNA"/>
</dbReference>